<dbReference type="AlphaFoldDB" id="A0AAC9B1W0"/>
<evidence type="ECO:0000313" key="1">
    <source>
        <dbReference type="EMBL" id="AMV62938.1"/>
    </source>
</evidence>
<name>A0AAC9B1W0_9LACO</name>
<gene>
    <name evidence="1" type="ORF">ADU70_1454</name>
    <name evidence="2" type="ORF">ADU72_1242</name>
</gene>
<reference evidence="3 4" key="1">
    <citation type="journal article" date="2016" name="PLoS ONE">
        <title>The Identification of Novel Diagnostic Marker Genes for the Detection of Beer Spoiling Pediococcus damnosus Strains Using the BlAst Diagnostic Gene findEr.</title>
        <authorList>
            <person name="Behr J."/>
            <person name="Geissler A.J."/>
            <person name="Schmid J."/>
            <person name="Zehe A."/>
            <person name="Vogel R.F."/>
        </authorList>
    </citation>
    <scope>NUCLEOTIDE SEQUENCE [LARGE SCALE GENOMIC DNA]</scope>
    <source>
        <strain evidence="1 4">TMW 2.1533</strain>
        <strain evidence="2 3">TMW 2.1535</strain>
    </source>
</reference>
<evidence type="ECO:0000313" key="4">
    <source>
        <dbReference type="Proteomes" id="UP000076405"/>
    </source>
</evidence>
<proteinExistence type="predicted"/>
<dbReference type="KEGG" id="pdm:ADU72_1242"/>
<dbReference type="Proteomes" id="UP000076244">
    <property type="component" value="Chromosome"/>
</dbReference>
<dbReference type="EMBL" id="CP012275">
    <property type="protein sequence ID" value="AMV62938.1"/>
    <property type="molecule type" value="Genomic_DNA"/>
</dbReference>
<organism evidence="1 4">
    <name type="scientific">Pediococcus damnosus</name>
    <dbReference type="NCBI Taxonomy" id="51663"/>
    <lineage>
        <taxon>Bacteria</taxon>
        <taxon>Bacillati</taxon>
        <taxon>Bacillota</taxon>
        <taxon>Bacilli</taxon>
        <taxon>Lactobacillales</taxon>
        <taxon>Lactobacillaceae</taxon>
        <taxon>Pediococcus</taxon>
    </lineage>
</organism>
<sequence>MGLSETQIKKFIRLINKTVISLKFYPNRFSDITSLYGFSKLTRRILIGKKYAIFYRVNKNQQIVQIGSLVQQKQVKVNF</sequence>
<evidence type="ECO:0000313" key="2">
    <source>
        <dbReference type="EMBL" id="AMV67175.1"/>
    </source>
</evidence>
<dbReference type="InterPro" id="IPR035093">
    <property type="entry name" value="RelE/ParE_toxin_dom_sf"/>
</dbReference>
<protein>
    <submittedName>
        <fullName evidence="1">Uncharacterized protein</fullName>
    </submittedName>
</protein>
<evidence type="ECO:0000313" key="3">
    <source>
        <dbReference type="Proteomes" id="UP000076244"/>
    </source>
</evidence>
<keyword evidence="3" id="KW-1185">Reference proteome</keyword>
<dbReference type="Gene3D" id="3.30.2310.20">
    <property type="entry name" value="RelE-like"/>
    <property type="match status" value="1"/>
</dbReference>
<dbReference type="EMBL" id="CP012288">
    <property type="protein sequence ID" value="AMV67175.1"/>
    <property type="molecule type" value="Genomic_DNA"/>
</dbReference>
<accession>A0AAC9B1W0</accession>
<dbReference type="Proteomes" id="UP000076405">
    <property type="component" value="Chromosome"/>
</dbReference>